<dbReference type="Gene3D" id="3.40.109.10">
    <property type="entry name" value="NADH Oxidase"/>
    <property type="match status" value="1"/>
</dbReference>
<evidence type="ECO:0000256" key="3">
    <source>
        <dbReference type="ARBA" id="ARBA00007118"/>
    </source>
</evidence>
<protein>
    <submittedName>
        <fullName evidence="9">Putative nitroreductase</fullName>
    </submittedName>
</protein>
<accession>A0A8H8UA56</accession>
<evidence type="ECO:0000313" key="9">
    <source>
        <dbReference type="EMBL" id="TVY36842.1"/>
    </source>
</evidence>
<keyword evidence="4" id="KW-0963">Cytoplasm</keyword>
<name>A0A8H8UA56_9HELO</name>
<evidence type="ECO:0000256" key="4">
    <source>
        <dbReference type="ARBA" id="ARBA00022490"/>
    </source>
</evidence>
<evidence type="ECO:0000313" key="10">
    <source>
        <dbReference type="Proteomes" id="UP000443090"/>
    </source>
</evidence>
<feature type="region of interest" description="Disordered" evidence="7">
    <location>
        <begin position="42"/>
        <end position="64"/>
    </location>
</feature>
<evidence type="ECO:0000256" key="5">
    <source>
        <dbReference type="ARBA" id="ARBA00023002"/>
    </source>
</evidence>
<comment type="similarity">
    <text evidence="3">Belongs to the nitroreductase family.</text>
</comment>
<proteinExistence type="inferred from homology"/>
<dbReference type="GO" id="GO:0034599">
    <property type="term" value="P:cellular response to oxidative stress"/>
    <property type="evidence" value="ECO:0007669"/>
    <property type="project" value="InterPro"/>
</dbReference>
<dbReference type="Pfam" id="PF00881">
    <property type="entry name" value="Nitroreductase"/>
    <property type="match status" value="1"/>
</dbReference>
<dbReference type="FunFam" id="3.40.109.10:FF:000001">
    <property type="entry name" value="Nitroreductase family"/>
    <property type="match status" value="1"/>
</dbReference>
<dbReference type="PANTHER" id="PTHR43035">
    <property type="entry name" value="FATTY ACID REPRESSION MUTANT PROTEIN 2-RELATED"/>
    <property type="match status" value="1"/>
</dbReference>
<evidence type="ECO:0000256" key="6">
    <source>
        <dbReference type="ARBA" id="ARBA00023242"/>
    </source>
</evidence>
<dbReference type="InterPro" id="IPR029479">
    <property type="entry name" value="Nitroreductase"/>
</dbReference>
<organism evidence="9 10">
    <name type="scientific">Lachnellula occidentalis</name>
    <dbReference type="NCBI Taxonomy" id="215460"/>
    <lineage>
        <taxon>Eukaryota</taxon>
        <taxon>Fungi</taxon>
        <taxon>Dikarya</taxon>
        <taxon>Ascomycota</taxon>
        <taxon>Pezizomycotina</taxon>
        <taxon>Leotiomycetes</taxon>
        <taxon>Helotiales</taxon>
        <taxon>Lachnaceae</taxon>
        <taxon>Lachnellula</taxon>
    </lineage>
</organism>
<evidence type="ECO:0000256" key="1">
    <source>
        <dbReference type="ARBA" id="ARBA00004123"/>
    </source>
</evidence>
<dbReference type="SUPFAM" id="SSF55469">
    <property type="entry name" value="FMN-dependent nitroreductase-like"/>
    <property type="match status" value="1"/>
</dbReference>
<evidence type="ECO:0000256" key="2">
    <source>
        <dbReference type="ARBA" id="ARBA00004496"/>
    </source>
</evidence>
<dbReference type="GO" id="GO:0016491">
    <property type="term" value="F:oxidoreductase activity"/>
    <property type="evidence" value="ECO:0007669"/>
    <property type="project" value="UniProtKB-KW"/>
</dbReference>
<evidence type="ECO:0000256" key="7">
    <source>
        <dbReference type="SAM" id="MobiDB-lite"/>
    </source>
</evidence>
<reference evidence="9 10" key="1">
    <citation type="submission" date="2018-05" db="EMBL/GenBank/DDBJ databases">
        <title>Genome sequencing and assembly of the regulated plant pathogen Lachnellula willkommii and related sister species for the development of diagnostic species identification markers.</title>
        <authorList>
            <person name="Giroux E."/>
            <person name="Bilodeau G."/>
        </authorList>
    </citation>
    <scope>NUCLEOTIDE SEQUENCE [LARGE SCALE GENOMIC DNA]</scope>
    <source>
        <strain evidence="9 10">CBS 160.35</strain>
    </source>
</reference>
<dbReference type="Proteomes" id="UP000443090">
    <property type="component" value="Unassembled WGS sequence"/>
</dbReference>
<comment type="caution">
    <text evidence="9">The sequence shown here is derived from an EMBL/GenBank/DDBJ whole genome shotgun (WGS) entry which is preliminary data.</text>
</comment>
<dbReference type="InterPro" id="IPR033877">
    <property type="entry name" value="Frm2/Hbn1"/>
</dbReference>
<dbReference type="OrthoDB" id="2138173at2759"/>
<comment type="subcellular location">
    <subcellularLocation>
        <location evidence="2">Cytoplasm</location>
    </subcellularLocation>
    <subcellularLocation>
        <location evidence="1">Nucleus</location>
    </subcellularLocation>
</comment>
<dbReference type="PANTHER" id="PTHR43035:SF1">
    <property type="entry name" value="FATTY ACID REPRESSION MUTANT PROTEIN 2-RELATED"/>
    <property type="match status" value="1"/>
</dbReference>
<evidence type="ECO:0000259" key="8">
    <source>
        <dbReference type="Pfam" id="PF00881"/>
    </source>
</evidence>
<keyword evidence="6" id="KW-0539">Nucleus</keyword>
<dbReference type="InterPro" id="IPR000415">
    <property type="entry name" value="Nitroreductase-like"/>
</dbReference>
<keyword evidence="5" id="KW-0560">Oxidoreductase</keyword>
<keyword evidence="10" id="KW-1185">Reference proteome</keyword>
<gene>
    <name evidence="9" type="primary">HBN1</name>
    <name evidence="9" type="ORF">LOCC1_G007061</name>
</gene>
<dbReference type="EMBL" id="QGMI01000778">
    <property type="protein sequence ID" value="TVY36842.1"/>
    <property type="molecule type" value="Genomic_DNA"/>
</dbReference>
<dbReference type="AlphaFoldDB" id="A0A8H8UA56"/>
<dbReference type="GO" id="GO:0005737">
    <property type="term" value="C:cytoplasm"/>
    <property type="evidence" value="ECO:0007669"/>
    <property type="project" value="UniProtKB-SubCell"/>
</dbReference>
<dbReference type="CDD" id="cd02140">
    <property type="entry name" value="Frm2-like"/>
    <property type="match status" value="1"/>
</dbReference>
<dbReference type="GO" id="GO:0005634">
    <property type="term" value="C:nucleus"/>
    <property type="evidence" value="ECO:0007669"/>
    <property type="project" value="UniProtKB-SubCell"/>
</dbReference>
<sequence>MASLLFNRSSPLLSTSLHIRAGIKALLPPSILSPSSHFRTFTSSPIPHTNTNPSPKTSTQNPTMAPSTAFLDALKARRSIYALSKSSPIADAAIQEIVSQAILHTPSSFNSQSTRAILLVKGEHDKLWDIAKEVLKGIVPADQYAATEARLSGFQAGYGTVLFFTSRSAVQKMQDAFAIYADRFPGWALQSNGMTQLAVWTALELEGLGANLQHYNPLIDQKVQAAWGVDEDWELNAQLVFGKPEGAAGEKAFQPIEERLKVFGA</sequence>
<feature type="domain" description="Nitroreductase" evidence="8">
    <location>
        <begin position="74"/>
        <end position="243"/>
    </location>
</feature>